<keyword evidence="3" id="KW-1185">Reference proteome</keyword>
<evidence type="ECO:0000313" key="2">
    <source>
        <dbReference type="EMBL" id="QOW20359.1"/>
    </source>
</evidence>
<dbReference type="KEGG" id="lcic:INQ41_04870"/>
<sequence>MALTLGLTGMDPATEASLKVAFAAANSQLLNAWSLLPGDAAEHVIVDMDSMYGPMSWLRLHAAGKTVIGLTSAPRTQADFRLAQPFDTGSVQRLLTELAPGIAPVSEPPVISESVPSGFSAAPQPQDQLPEEHPVHADEEASPPTGLDAVPVPTEEPLDPVEPASAASGVIVPAAPTLTPHVPPSVPPPAPAEPRTLTEWLASGRINGRVGFQREGVTLLLDLDRREYFGPATLRPLVPHVTSEAVAADFTEVADWSRQAAASGAPQPLSRLLWFDGLLAGSGQLLPGIDPQARFVMLKWPQTEREYPRHFRIATVMMKGAATLGEIAEASGVPLADVTDFVNANLATGFAEVERLPEPEPELRKPTGLFGRFRSR</sequence>
<dbReference type="Proteomes" id="UP000594059">
    <property type="component" value="Chromosome"/>
</dbReference>
<protein>
    <submittedName>
        <fullName evidence="2">Uncharacterized protein</fullName>
    </submittedName>
</protein>
<dbReference type="RefSeq" id="WP_193986697.1">
    <property type="nucleotide sequence ID" value="NZ_CP063656.1"/>
</dbReference>
<gene>
    <name evidence="2" type="ORF">INQ41_04870</name>
</gene>
<evidence type="ECO:0000256" key="1">
    <source>
        <dbReference type="SAM" id="MobiDB-lite"/>
    </source>
</evidence>
<proteinExistence type="predicted"/>
<evidence type="ECO:0000313" key="3">
    <source>
        <dbReference type="Proteomes" id="UP000594059"/>
    </source>
</evidence>
<accession>A0A7S6ZT60</accession>
<dbReference type="EMBL" id="CP063656">
    <property type="protein sequence ID" value="QOW20359.1"/>
    <property type="molecule type" value="Genomic_DNA"/>
</dbReference>
<feature type="region of interest" description="Disordered" evidence="1">
    <location>
        <begin position="109"/>
        <end position="162"/>
    </location>
</feature>
<feature type="compositionally biased region" description="Basic and acidic residues" evidence="1">
    <location>
        <begin position="130"/>
        <end position="139"/>
    </location>
</feature>
<reference evidence="2 3" key="1">
    <citation type="submission" date="2020-10" db="EMBL/GenBank/DDBJ databases">
        <title>complete genome sequencing of Lysobacter sp. H21R20.</title>
        <authorList>
            <person name="Bae J.-W."/>
            <person name="Lee S.-Y."/>
        </authorList>
    </citation>
    <scope>NUCLEOTIDE SEQUENCE [LARGE SCALE GENOMIC DNA]</scope>
    <source>
        <strain evidence="2 3">H21R20</strain>
    </source>
</reference>
<organism evidence="2 3">
    <name type="scientific">Novilysobacter ciconiae</name>
    <dbReference type="NCBI Taxonomy" id="2781022"/>
    <lineage>
        <taxon>Bacteria</taxon>
        <taxon>Pseudomonadati</taxon>
        <taxon>Pseudomonadota</taxon>
        <taxon>Gammaproteobacteria</taxon>
        <taxon>Lysobacterales</taxon>
        <taxon>Lysobacteraceae</taxon>
        <taxon>Novilysobacter</taxon>
    </lineage>
</organism>
<dbReference type="AlphaFoldDB" id="A0A7S6ZT60"/>
<name>A0A7S6ZT60_9GAMM</name>